<sequence>MRSIFTAFLLLCGLYALPASAQEQRPLIGQSWLTEKGKARVAFSPCPTNGSRLCGSVVWLAEPNDKKTGQPKTDVLNKNPKEKGRPIVGMTMVENFTWRDDAWRGGTIYDPESGERYNATLQTDGRFELKVTGCVLFLCRAQRWTEPKMETRKTK</sequence>
<evidence type="ECO:0000313" key="4">
    <source>
        <dbReference type="EMBL" id="MFD2263057.1"/>
    </source>
</evidence>
<evidence type="ECO:0000259" key="3">
    <source>
        <dbReference type="Pfam" id="PF09917"/>
    </source>
</evidence>
<dbReference type="Proteomes" id="UP001597295">
    <property type="component" value="Unassembled WGS sequence"/>
</dbReference>
<dbReference type="Gene3D" id="2.40.128.520">
    <property type="match status" value="1"/>
</dbReference>
<feature type="domain" description="DUF2147" evidence="3">
    <location>
        <begin position="32"/>
        <end position="145"/>
    </location>
</feature>
<evidence type="ECO:0000256" key="2">
    <source>
        <dbReference type="SAM" id="SignalP"/>
    </source>
</evidence>
<proteinExistence type="predicted"/>
<evidence type="ECO:0000313" key="5">
    <source>
        <dbReference type="Proteomes" id="UP001597295"/>
    </source>
</evidence>
<keyword evidence="5" id="KW-1185">Reference proteome</keyword>
<name>A0ABW5DPT9_9PROT</name>
<comment type="caution">
    <text evidence="4">The sequence shown here is derived from an EMBL/GenBank/DDBJ whole genome shotgun (WGS) entry which is preliminary data.</text>
</comment>
<dbReference type="Pfam" id="PF09917">
    <property type="entry name" value="DUF2147"/>
    <property type="match status" value="1"/>
</dbReference>
<dbReference type="EMBL" id="JBHUIP010000009">
    <property type="protein sequence ID" value="MFD2263057.1"/>
    <property type="molecule type" value="Genomic_DNA"/>
</dbReference>
<dbReference type="InterPro" id="IPR019223">
    <property type="entry name" value="DUF2147"/>
</dbReference>
<evidence type="ECO:0000256" key="1">
    <source>
        <dbReference type="SAM" id="MobiDB-lite"/>
    </source>
</evidence>
<keyword evidence="2" id="KW-0732">Signal</keyword>
<feature type="chain" id="PRO_5047266461" evidence="2">
    <location>
        <begin position="22"/>
        <end position="155"/>
    </location>
</feature>
<feature type="signal peptide" evidence="2">
    <location>
        <begin position="1"/>
        <end position="21"/>
    </location>
</feature>
<gene>
    <name evidence="4" type="ORF">ACFSM5_09175</name>
</gene>
<dbReference type="PANTHER" id="PTHR36919">
    <property type="entry name" value="BLR1215 PROTEIN"/>
    <property type="match status" value="1"/>
</dbReference>
<accession>A0ABW5DPT9</accession>
<dbReference type="PANTHER" id="PTHR36919:SF2">
    <property type="entry name" value="BLL6627 PROTEIN"/>
    <property type="match status" value="1"/>
</dbReference>
<reference evidence="5" key="1">
    <citation type="journal article" date="2019" name="Int. J. Syst. Evol. Microbiol.">
        <title>The Global Catalogue of Microorganisms (GCM) 10K type strain sequencing project: providing services to taxonomists for standard genome sequencing and annotation.</title>
        <authorList>
            <consortium name="The Broad Institute Genomics Platform"/>
            <consortium name="The Broad Institute Genome Sequencing Center for Infectious Disease"/>
            <person name="Wu L."/>
            <person name="Ma J."/>
        </authorList>
    </citation>
    <scope>NUCLEOTIDE SEQUENCE [LARGE SCALE GENOMIC DNA]</scope>
    <source>
        <strain evidence="5">CGMCC 1.19062</strain>
    </source>
</reference>
<organism evidence="4 5">
    <name type="scientific">Lacibacterium aquatile</name>
    <dbReference type="NCBI Taxonomy" id="1168082"/>
    <lineage>
        <taxon>Bacteria</taxon>
        <taxon>Pseudomonadati</taxon>
        <taxon>Pseudomonadota</taxon>
        <taxon>Alphaproteobacteria</taxon>
        <taxon>Rhodospirillales</taxon>
        <taxon>Rhodospirillaceae</taxon>
    </lineage>
</organism>
<protein>
    <submittedName>
        <fullName evidence="4">DUF2147 domain-containing protein</fullName>
    </submittedName>
</protein>
<feature type="region of interest" description="Disordered" evidence="1">
    <location>
        <begin position="65"/>
        <end position="84"/>
    </location>
</feature>
<dbReference type="RefSeq" id="WP_379876028.1">
    <property type="nucleotide sequence ID" value="NZ_JBHUIP010000009.1"/>
</dbReference>